<organism evidence="1 2">
    <name type="scientific">Olea europaea subsp. europaea</name>
    <dbReference type="NCBI Taxonomy" id="158383"/>
    <lineage>
        <taxon>Eukaryota</taxon>
        <taxon>Viridiplantae</taxon>
        <taxon>Streptophyta</taxon>
        <taxon>Embryophyta</taxon>
        <taxon>Tracheophyta</taxon>
        <taxon>Spermatophyta</taxon>
        <taxon>Magnoliopsida</taxon>
        <taxon>eudicotyledons</taxon>
        <taxon>Gunneridae</taxon>
        <taxon>Pentapetalae</taxon>
        <taxon>asterids</taxon>
        <taxon>lamiids</taxon>
        <taxon>Lamiales</taxon>
        <taxon>Oleaceae</taxon>
        <taxon>Oleeae</taxon>
        <taxon>Olea</taxon>
    </lineage>
</organism>
<protein>
    <submittedName>
        <fullName evidence="1">UDP-glycosyltransferase 79B6-like</fullName>
    </submittedName>
</protein>
<reference evidence="1 2" key="1">
    <citation type="submission" date="2019-12" db="EMBL/GenBank/DDBJ databases">
        <authorList>
            <person name="Alioto T."/>
            <person name="Alioto T."/>
            <person name="Gomez Garrido J."/>
        </authorList>
    </citation>
    <scope>NUCLEOTIDE SEQUENCE [LARGE SCALE GENOMIC DNA]</scope>
</reference>
<sequence length="139" mass="15738">MDLTRDEVNQKLHELKLDFIFFDTVHWIPELALEIGFKTMCCNVVCAASITIALVPARKSTKDGSVSNEELMEPLAGYPTSSTIVLYKHEVRSLSLIFMEFDYGITFNDCIMTTMRNCYAISIRTCSELEGPLYDHVGN</sequence>
<accession>A0A8S0Q279</accession>
<dbReference type="EMBL" id="CACTIH010000321">
    <property type="protein sequence ID" value="CAA2959405.1"/>
    <property type="molecule type" value="Genomic_DNA"/>
</dbReference>
<name>A0A8S0Q279_OLEEU</name>
<keyword evidence="2" id="KW-1185">Reference proteome</keyword>
<proteinExistence type="predicted"/>
<evidence type="ECO:0000313" key="2">
    <source>
        <dbReference type="Proteomes" id="UP000594638"/>
    </source>
</evidence>
<dbReference type="Gene3D" id="3.40.50.2000">
    <property type="entry name" value="Glycogen Phosphorylase B"/>
    <property type="match status" value="1"/>
</dbReference>
<evidence type="ECO:0000313" key="1">
    <source>
        <dbReference type="EMBL" id="CAA2959405.1"/>
    </source>
</evidence>
<dbReference type="Proteomes" id="UP000594638">
    <property type="component" value="Unassembled WGS sequence"/>
</dbReference>
<dbReference type="AlphaFoldDB" id="A0A8S0Q279"/>
<comment type="caution">
    <text evidence="1">The sequence shown here is derived from an EMBL/GenBank/DDBJ whole genome shotgun (WGS) entry which is preliminary data.</text>
</comment>
<dbReference type="Gramene" id="OE9A111210T1">
    <property type="protein sequence ID" value="OE9A111210C1"/>
    <property type="gene ID" value="OE9A111210"/>
</dbReference>
<gene>
    <name evidence="1" type="ORF">OLEA9_A111210</name>
</gene>
<dbReference type="SUPFAM" id="SSF53756">
    <property type="entry name" value="UDP-Glycosyltransferase/glycogen phosphorylase"/>
    <property type="match status" value="1"/>
</dbReference>